<dbReference type="PRINTS" id="PR00344">
    <property type="entry name" value="BCTRLSENSOR"/>
</dbReference>
<dbReference type="Proteomes" id="UP000831485">
    <property type="component" value="Chromosome"/>
</dbReference>
<dbReference type="EC" id="2.7.13.3" evidence="2"/>
<comment type="catalytic activity">
    <reaction evidence="1">
        <text>ATP + protein L-histidine = ADP + protein N-phospho-L-histidine.</text>
        <dbReference type="EC" id="2.7.13.3"/>
    </reaction>
</comment>
<keyword evidence="7" id="KW-0902">Two-component regulatory system</keyword>
<dbReference type="GO" id="GO:0005524">
    <property type="term" value="F:ATP binding"/>
    <property type="evidence" value="ECO:0007669"/>
    <property type="project" value="UniProtKB-KW"/>
</dbReference>
<dbReference type="PROSITE" id="PS50109">
    <property type="entry name" value="HIS_KIN"/>
    <property type="match status" value="1"/>
</dbReference>
<keyword evidence="4" id="KW-0547">Nucleotide-binding</keyword>
<name>A0ABY4LKQ6_9BACT</name>
<keyword evidence="3" id="KW-0808">Transferase</keyword>
<evidence type="ECO:0000256" key="4">
    <source>
        <dbReference type="ARBA" id="ARBA00022741"/>
    </source>
</evidence>
<dbReference type="Pfam" id="PF02518">
    <property type="entry name" value="HATPase_c"/>
    <property type="match status" value="1"/>
</dbReference>
<dbReference type="EMBL" id="CP096574">
    <property type="protein sequence ID" value="UPU38299.1"/>
    <property type="molecule type" value="Genomic_DNA"/>
</dbReference>
<dbReference type="InterPro" id="IPR005467">
    <property type="entry name" value="His_kinase_dom"/>
</dbReference>
<gene>
    <name evidence="9" type="ORF">M1B72_13805</name>
</gene>
<accession>A0ABY4LKQ6</accession>
<proteinExistence type="predicted"/>
<evidence type="ECO:0000313" key="9">
    <source>
        <dbReference type="EMBL" id="UPU38299.1"/>
    </source>
</evidence>
<protein>
    <recommendedName>
        <fullName evidence="2">histidine kinase</fullName>
        <ecNumber evidence="2">2.7.13.3</ecNumber>
    </recommendedName>
</protein>
<evidence type="ECO:0000256" key="1">
    <source>
        <dbReference type="ARBA" id="ARBA00000085"/>
    </source>
</evidence>
<dbReference type="InterPro" id="IPR003594">
    <property type="entry name" value="HATPase_dom"/>
</dbReference>
<evidence type="ECO:0000313" key="10">
    <source>
        <dbReference type="Proteomes" id="UP000831485"/>
    </source>
</evidence>
<keyword evidence="6 9" id="KW-0067">ATP-binding</keyword>
<dbReference type="InterPro" id="IPR004358">
    <property type="entry name" value="Sig_transdc_His_kin-like_C"/>
</dbReference>
<reference evidence="9" key="1">
    <citation type="submission" date="2022-04" db="EMBL/GenBank/DDBJ databases">
        <authorList>
            <person name="Liu G."/>
        </authorList>
    </citation>
    <scope>NUCLEOTIDE SEQUENCE</scope>
    <source>
        <strain evidence="9">RG22</strain>
    </source>
</reference>
<dbReference type="SUPFAM" id="SSF55874">
    <property type="entry name" value="ATPase domain of HSP90 chaperone/DNA topoisomerase II/histidine kinase"/>
    <property type="match status" value="1"/>
</dbReference>
<keyword evidence="10" id="KW-1185">Reference proteome</keyword>
<evidence type="ECO:0000256" key="5">
    <source>
        <dbReference type="ARBA" id="ARBA00022777"/>
    </source>
</evidence>
<evidence type="ECO:0000256" key="7">
    <source>
        <dbReference type="ARBA" id="ARBA00023012"/>
    </source>
</evidence>
<evidence type="ECO:0000259" key="8">
    <source>
        <dbReference type="PROSITE" id="PS50109"/>
    </source>
</evidence>
<keyword evidence="5" id="KW-0418">Kinase</keyword>
<dbReference type="Gene3D" id="3.30.565.10">
    <property type="entry name" value="Histidine kinase-like ATPase, C-terminal domain"/>
    <property type="match status" value="1"/>
</dbReference>
<evidence type="ECO:0000256" key="6">
    <source>
        <dbReference type="ARBA" id="ARBA00022840"/>
    </source>
</evidence>
<evidence type="ECO:0000256" key="2">
    <source>
        <dbReference type="ARBA" id="ARBA00012438"/>
    </source>
</evidence>
<sequence>MGGTAGVVRLSARRLEEGGLELRVSDNGPGIPKEVQGKIFDPFFTTKPAGQGTGLGLSVSYGIVKDHGGEIRLESEEGVGTTFIITLPPPAAANAA</sequence>
<dbReference type="PANTHER" id="PTHR43065:SF46">
    <property type="entry name" value="C4-DICARBOXYLATE TRANSPORT SENSOR PROTEIN DCTB"/>
    <property type="match status" value="1"/>
</dbReference>
<dbReference type="InterPro" id="IPR036890">
    <property type="entry name" value="HATPase_C_sf"/>
</dbReference>
<organism evidence="9 10">
    <name type="scientific">Geomonas paludis</name>
    <dbReference type="NCBI Taxonomy" id="2740185"/>
    <lineage>
        <taxon>Bacteria</taxon>
        <taxon>Pseudomonadati</taxon>
        <taxon>Thermodesulfobacteriota</taxon>
        <taxon>Desulfuromonadia</taxon>
        <taxon>Geobacterales</taxon>
        <taxon>Geobacteraceae</taxon>
        <taxon>Geomonas</taxon>
    </lineage>
</organism>
<feature type="domain" description="Histidine kinase" evidence="8">
    <location>
        <begin position="1"/>
        <end position="91"/>
    </location>
</feature>
<dbReference type="SMART" id="SM00387">
    <property type="entry name" value="HATPase_c"/>
    <property type="match status" value="1"/>
</dbReference>
<dbReference type="PANTHER" id="PTHR43065">
    <property type="entry name" value="SENSOR HISTIDINE KINASE"/>
    <property type="match status" value="1"/>
</dbReference>
<evidence type="ECO:0000256" key="3">
    <source>
        <dbReference type="ARBA" id="ARBA00022679"/>
    </source>
</evidence>